<accession>A0A7E5X5J2</accession>
<keyword evidence="1" id="KW-0479">Metal-binding</keyword>
<dbReference type="PANTHER" id="PTHR24403">
    <property type="entry name" value="ZINC FINGER PROTEIN"/>
    <property type="match status" value="1"/>
</dbReference>
<sequence>MFRHHSDRKVTKSPTATTSRQVEYSCDFCEDGPWTNEIDAEIHRKKEHRKELTHLYNDKNTHMCIICHRDQKSKSDLIKHVKEFHYYCSPNANRINREIFVCSHCNKLFFNKHLLSTHMQHWHTLDLEGKRSTRVHCPRCWRTIRVKSLWFHYLYHDMLNVNTCPICLKNCTSKFDVIEHMKTHPGHFSCNMCGYAATKELHFNAHMNRHRKNTVITSKKDVSRFFVPGRQPSVSRNYLYNLFRGIALVNEIQICILCREFCESDIEMKQHILSDHVWKREVKRKKHECVCGEEFFNRILLKQHVFKMKGNHKEVVDVQVKTEQETTLEEIRNCDDDKQQVVCQIYELNQITVDVNMLDSSAVDEATEKQMILKGLGRMEET</sequence>
<dbReference type="KEGG" id="tnl:113508900"/>
<dbReference type="InterPro" id="IPR013087">
    <property type="entry name" value="Znf_C2H2_type"/>
</dbReference>
<evidence type="ECO:0000256" key="2">
    <source>
        <dbReference type="ARBA" id="ARBA00022737"/>
    </source>
</evidence>
<evidence type="ECO:0000256" key="1">
    <source>
        <dbReference type="ARBA" id="ARBA00022723"/>
    </source>
</evidence>
<dbReference type="OrthoDB" id="7770689at2759"/>
<dbReference type="PROSITE" id="PS00028">
    <property type="entry name" value="ZINC_FINGER_C2H2_1"/>
    <property type="match status" value="2"/>
</dbReference>
<keyword evidence="2" id="KW-0677">Repeat</keyword>
<dbReference type="PROSITE" id="PS50157">
    <property type="entry name" value="ZINC_FINGER_C2H2_2"/>
    <property type="match status" value="1"/>
</dbReference>
<dbReference type="RefSeq" id="XP_026747871.1">
    <property type="nucleotide sequence ID" value="XM_026892070.1"/>
</dbReference>
<protein>
    <submittedName>
        <fullName evidence="8">PR domain zinc finger protein 15-like</fullName>
    </submittedName>
</protein>
<dbReference type="SMART" id="SM00355">
    <property type="entry name" value="ZnF_C2H2"/>
    <property type="match status" value="7"/>
</dbReference>
<dbReference type="GO" id="GO:0008270">
    <property type="term" value="F:zinc ion binding"/>
    <property type="evidence" value="ECO:0007669"/>
    <property type="project" value="UniProtKB-KW"/>
</dbReference>
<dbReference type="InParanoid" id="A0A7E5X5J2"/>
<organism evidence="7 8">
    <name type="scientific">Trichoplusia ni</name>
    <name type="common">Cabbage looper</name>
    <dbReference type="NCBI Taxonomy" id="7111"/>
    <lineage>
        <taxon>Eukaryota</taxon>
        <taxon>Metazoa</taxon>
        <taxon>Ecdysozoa</taxon>
        <taxon>Arthropoda</taxon>
        <taxon>Hexapoda</taxon>
        <taxon>Insecta</taxon>
        <taxon>Pterygota</taxon>
        <taxon>Neoptera</taxon>
        <taxon>Endopterygota</taxon>
        <taxon>Lepidoptera</taxon>
        <taxon>Glossata</taxon>
        <taxon>Ditrysia</taxon>
        <taxon>Noctuoidea</taxon>
        <taxon>Noctuidae</taxon>
        <taxon>Plusiinae</taxon>
        <taxon>Trichoplusia</taxon>
    </lineage>
</organism>
<keyword evidence="4" id="KW-0862">Zinc</keyword>
<keyword evidence="3 5" id="KW-0863">Zinc-finger</keyword>
<dbReference type="GO" id="GO:0045944">
    <property type="term" value="P:positive regulation of transcription by RNA polymerase II"/>
    <property type="evidence" value="ECO:0007669"/>
    <property type="project" value="TreeGrafter"/>
</dbReference>
<evidence type="ECO:0000259" key="6">
    <source>
        <dbReference type="PROSITE" id="PS50157"/>
    </source>
</evidence>
<gene>
    <name evidence="8" type="primary">LOC113508900</name>
</gene>
<dbReference type="Gene3D" id="3.30.160.60">
    <property type="entry name" value="Classic Zinc Finger"/>
    <property type="match status" value="2"/>
</dbReference>
<name>A0A7E5X5J2_TRINI</name>
<feature type="domain" description="C2H2-type" evidence="6">
    <location>
        <begin position="100"/>
        <end position="128"/>
    </location>
</feature>
<evidence type="ECO:0000313" key="8">
    <source>
        <dbReference type="RefSeq" id="XP_026747871.1"/>
    </source>
</evidence>
<evidence type="ECO:0000256" key="3">
    <source>
        <dbReference type="ARBA" id="ARBA00022771"/>
    </source>
</evidence>
<proteinExistence type="predicted"/>
<dbReference type="GeneID" id="113508900"/>
<dbReference type="GO" id="GO:0005634">
    <property type="term" value="C:nucleus"/>
    <property type="evidence" value="ECO:0007669"/>
    <property type="project" value="TreeGrafter"/>
</dbReference>
<evidence type="ECO:0000313" key="7">
    <source>
        <dbReference type="Proteomes" id="UP000322000"/>
    </source>
</evidence>
<evidence type="ECO:0000256" key="5">
    <source>
        <dbReference type="PROSITE-ProRule" id="PRU00042"/>
    </source>
</evidence>
<dbReference type="PANTHER" id="PTHR24403:SF67">
    <property type="entry name" value="FI01116P-RELATED"/>
    <property type="match status" value="1"/>
</dbReference>
<evidence type="ECO:0000256" key="4">
    <source>
        <dbReference type="ARBA" id="ARBA00022833"/>
    </source>
</evidence>
<keyword evidence="7" id="KW-1185">Reference proteome</keyword>
<dbReference type="AlphaFoldDB" id="A0A7E5X5J2"/>
<dbReference type="Proteomes" id="UP000322000">
    <property type="component" value="Chromosome 3"/>
</dbReference>
<reference evidence="8" key="1">
    <citation type="submission" date="2025-08" db="UniProtKB">
        <authorList>
            <consortium name="RefSeq"/>
        </authorList>
    </citation>
    <scope>IDENTIFICATION</scope>
</reference>
<dbReference type="InterPro" id="IPR050688">
    <property type="entry name" value="Zinc_finger/UBP_domain"/>
</dbReference>